<evidence type="ECO:0000256" key="9">
    <source>
        <dbReference type="ARBA" id="ARBA00023306"/>
    </source>
</evidence>
<dbReference type="InterPro" id="IPR048343">
    <property type="entry name" value="ZW10_C"/>
</dbReference>
<evidence type="ECO:0000256" key="1">
    <source>
        <dbReference type="ARBA" id="ARBA00004496"/>
    </source>
</evidence>
<evidence type="ECO:0000259" key="13">
    <source>
        <dbReference type="Pfam" id="PF20666"/>
    </source>
</evidence>
<organism evidence="15 16">
    <name type="scientific">Agrilus planipennis</name>
    <name type="common">Emerald ash borer</name>
    <name type="synonym">Agrilus marcopoli</name>
    <dbReference type="NCBI Taxonomy" id="224129"/>
    <lineage>
        <taxon>Eukaryota</taxon>
        <taxon>Metazoa</taxon>
        <taxon>Ecdysozoa</taxon>
        <taxon>Arthropoda</taxon>
        <taxon>Hexapoda</taxon>
        <taxon>Insecta</taxon>
        <taxon>Pterygota</taxon>
        <taxon>Neoptera</taxon>
        <taxon>Endopterygota</taxon>
        <taxon>Coleoptera</taxon>
        <taxon>Polyphaga</taxon>
        <taxon>Elateriformia</taxon>
        <taxon>Buprestoidea</taxon>
        <taxon>Buprestidae</taxon>
        <taxon>Agrilinae</taxon>
        <taxon>Agrilus</taxon>
    </lineage>
</organism>
<evidence type="ECO:0000256" key="5">
    <source>
        <dbReference type="ARBA" id="ARBA00022490"/>
    </source>
</evidence>
<keyword evidence="7" id="KW-0498">Mitosis</keyword>
<dbReference type="AlphaFoldDB" id="A0A1W4XM69"/>
<dbReference type="InParanoid" id="A0A1W4XM69"/>
<evidence type="ECO:0000259" key="11">
    <source>
        <dbReference type="Pfam" id="PF06248"/>
    </source>
</evidence>
<evidence type="ECO:0000313" key="16">
    <source>
        <dbReference type="RefSeq" id="XP_018333578.1"/>
    </source>
</evidence>
<dbReference type="GO" id="GO:0005634">
    <property type="term" value="C:nucleus"/>
    <property type="evidence" value="ECO:0007669"/>
    <property type="project" value="InterPro"/>
</dbReference>
<evidence type="ECO:0000259" key="14">
    <source>
        <dbReference type="Pfam" id="PF22766"/>
    </source>
</evidence>
<dbReference type="Pfam" id="PF22766">
    <property type="entry name" value="ZW10_C2"/>
    <property type="match status" value="1"/>
</dbReference>
<keyword evidence="4" id="KW-0158">Chromosome</keyword>
<feature type="domain" description="ZW10 C-terminal helical" evidence="14">
    <location>
        <begin position="561"/>
        <end position="705"/>
    </location>
</feature>
<dbReference type="GO" id="GO:1990423">
    <property type="term" value="C:RZZ complex"/>
    <property type="evidence" value="ECO:0007669"/>
    <property type="project" value="TreeGrafter"/>
</dbReference>
<reference evidence="16" key="1">
    <citation type="submission" date="2025-08" db="UniProtKB">
        <authorList>
            <consortium name="RefSeq"/>
        </authorList>
    </citation>
    <scope>IDENTIFICATION</scope>
    <source>
        <tissue evidence="16">Entire body</tissue>
    </source>
</reference>
<keyword evidence="5" id="KW-0963">Cytoplasm</keyword>
<keyword evidence="8" id="KW-0995">Kinetochore</keyword>
<keyword evidence="10" id="KW-0137">Centromere</keyword>
<protein>
    <submittedName>
        <fullName evidence="16">Centromere/kinetochore protein zw10 homolog</fullName>
    </submittedName>
</protein>
<evidence type="ECO:0000256" key="8">
    <source>
        <dbReference type="ARBA" id="ARBA00022838"/>
    </source>
</evidence>
<dbReference type="RefSeq" id="XP_018333578.1">
    <property type="nucleotide sequence ID" value="XM_018478076.1"/>
</dbReference>
<dbReference type="InterPro" id="IPR009361">
    <property type="entry name" value="Zw10_N"/>
</dbReference>
<accession>A0A1W4XM69</accession>
<keyword evidence="6" id="KW-0132">Cell division</keyword>
<feature type="domain" description="Centromere/kinetochore protein zw10 C-terminal" evidence="13">
    <location>
        <begin position="413"/>
        <end position="537"/>
    </location>
</feature>
<dbReference type="InterPro" id="IPR048344">
    <property type="entry name" value="Zw10_middle"/>
</dbReference>
<gene>
    <name evidence="16" type="primary">LOC108742765</name>
</gene>
<evidence type="ECO:0000256" key="6">
    <source>
        <dbReference type="ARBA" id="ARBA00022618"/>
    </source>
</evidence>
<dbReference type="Proteomes" id="UP000192223">
    <property type="component" value="Unplaced"/>
</dbReference>
<evidence type="ECO:0000256" key="10">
    <source>
        <dbReference type="ARBA" id="ARBA00023328"/>
    </source>
</evidence>
<dbReference type="GeneID" id="108742765"/>
<dbReference type="InterPro" id="IPR046362">
    <property type="entry name" value="Zw10/DSL1_C_sf"/>
</dbReference>
<keyword evidence="15" id="KW-1185">Reference proteome</keyword>
<comment type="subcellular location">
    <subcellularLocation>
        <location evidence="2">Chromosome</location>
        <location evidence="2">Centromere</location>
        <location evidence="2">Kinetochore</location>
    </subcellularLocation>
    <subcellularLocation>
        <location evidence="1">Cytoplasm</location>
    </subcellularLocation>
</comment>
<dbReference type="GO" id="GO:0007094">
    <property type="term" value="P:mitotic spindle assembly checkpoint signaling"/>
    <property type="evidence" value="ECO:0007669"/>
    <property type="project" value="TreeGrafter"/>
</dbReference>
<dbReference type="GO" id="GO:0005737">
    <property type="term" value="C:cytoplasm"/>
    <property type="evidence" value="ECO:0007669"/>
    <property type="project" value="UniProtKB-SubCell"/>
</dbReference>
<proteinExistence type="inferred from homology"/>
<evidence type="ECO:0000256" key="3">
    <source>
        <dbReference type="ARBA" id="ARBA00006245"/>
    </source>
</evidence>
<dbReference type="GO" id="GO:0006888">
    <property type="term" value="P:endoplasmic reticulum to Golgi vesicle-mediated transport"/>
    <property type="evidence" value="ECO:0007669"/>
    <property type="project" value="TreeGrafter"/>
</dbReference>
<evidence type="ECO:0000256" key="7">
    <source>
        <dbReference type="ARBA" id="ARBA00022776"/>
    </source>
</evidence>
<dbReference type="OrthoDB" id="534815at2759"/>
<dbReference type="Pfam" id="PF06248">
    <property type="entry name" value="Zw10_N"/>
    <property type="match status" value="1"/>
</dbReference>
<sequence length="706" mass="82208">MSFLSEVLSAAEKTEIEIIKTKIPELSQEITDLKSEIWHYMNNVYNKFNERPQKNNILLKKATTLSEDLDVLRNTIEEHLRKDIPKIENDLSTLSLEIEEADIILSAVSKFVVLHDRLMNIRNFQEQKQYIECVKEIQSAYSEINELEVEEEVKRVTTNIRRDLLSERTLVCEALDIIFGDNILLNSSCVGSKTENTIRINYENNTFKDALVAFHMLDSKIFLLQQISNFLINEVCLPILQNVVFINIVDDQKSYSFVLTYTASTEVPKYQDIFSHLLKVFQYLHTHFNYHLTGDYSTLLYVVNEIKSSLVESVIKYCLLSTVPSNEVELEKYDEILTDISKFESQLHKYSVFEEKESPFTDYMKDIDKLYVNKKCQEYTEIAIKLMKKDLHEMVETGILIKNKPLLEDAHDFPKCSVSKSVLELLKLIENMLQKAMESPEVCAKRIVSATQNILNMYGSVVSENHQKMLQTIPQQVALFKNNCWHLAYKLDSWNELYNKKIKFINDATLFKDQSHQLRCFGADVFRHYVQGQVQQIEEILKNSSLGELQTLSNSNNNIEKAVRQCIRQQELLRTVWHKVLSYNDYNETLGYIFNSFCTKLMEFVLLVEDLSSDIAEQLADTFKIVQTRGPKLFTEPKEINMYVEVWYRFNELVFMLNASLVEINDRWADGKGPLALVMKPEEVKRLVRALFQNTDRRAALLAKIS</sequence>
<feature type="domain" description="Centromere/kinetochore protein zw10 N-terminal" evidence="11">
    <location>
        <begin position="27"/>
        <end position="112"/>
    </location>
</feature>
<dbReference type="Pfam" id="PF20665">
    <property type="entry name" value="Zw10_middle"/>
    <property type="match status" value="1"/>
</dbReference>
<name>A0A1W4XM69_AGRPL</name>
<evidence type="ECO:0000256" key="4">
    <source>
        <dbReference type="ARBA" id="ARBA00022454"/>
    </source>
</evidence>
<dbReference type="Pfam" id="PF20666">
    <property type="entry name" value="ZW10_C"/>
    <property type="match status" value="1"/>
</dbReference>
<evidence type="ECO:0000313" key="15">
    <source>
        <dbReference type="Proteomes" id="UP000192223"/>
    </source>
</evidence>
<feature type="domain" description="Centromere/kinetochore protein zw10 middle" evidence="12">
    <location>
        <begin position="199"/>
        <end position="387"/>
    </location>
</feature>
<dbReference type="GO" id="GO:0051301">
    <property type="term" value="P:cell division"/>
    <property type="evidence" value="ECO:0007669"/>
    <property type="project" value="UniProtKB-KW"/>
</dbReference>
<evidence type="ECO:0000256" key="2">
    <source>
        <dbReference type="ARBA" id="ARBA00004629"/>
    </source>
</evidence>
<comment type="similarity">
    <text evidence="3">Belongs to the ZW10 family.</text>
</comment>
<evidence type="ECO:0000259" key="12">
    <source>
        <dbReference type="Pfam" id="PF20665"/>
    </source>
</evidence>
<dbReference type="KEGG" id="apln:108742765"/>
<dbReference type="STRING" id="224129.A0A1W4XM69"/>
<dbReference type="Gene3D" id="1.10.357.150">
    <property type="match status" value="1"/>
</dbReference>
<dbReference type="PANTHER" id="PTHR12205">
    <property type="entry name" value="CENTROMERE/KINETOCHORE PROTEIN ZW10"/>
    <property type="match status" value="1"/>
</dbReference>
<dbReference type="FunCoup" id="A0A1W4XM69">
    <property type="interactions" value="1762"/>
</dbReference>
<dbReference type="InterPro" id="IPR055148">
    <property type="entry name" value="ZW10_C_2"/>
</dbReference>
<keyword evidence="9" id="KW-0131">Cell cycle</keyword>
<dbReference type="PANTHER" id="PTHR12205:SF0">
    <property type="entry name" value="CENTROMERE_KINETOCHORE PROTEIN ZW10 HOMOLOG"/>
    <property type="match status" value="1"/>
</dbReference>
<dbReference type="CTD" id="9183"/>